<protein>
    <submittedName>
        <fullName evidence="1">Uncharacterized protein</fullName>
    </submittedName>
</protein>
<evidence type="ECO:0000313" key="2">
    <source>
        <dbReference type="Proteomes" id="UP001152795"/>
    </source>
</evidence>
<dbReference type="InterPro" id="IPR000477">
    <property type="entry name" value="RT_dom"/>
</dbReference>
<dbReference type="PANTHER" id="PTHR33050:SF7">
    <property type="entry name" value="RIBONUCLEASE H"/>
    <property type="match status" value="1"/>
</dbReference>
<dbReference type="AlphaFoldDB" id="A0A6S7I9H5"/>
<dbReference type="CDD" id="cd03714">
    <property type="entry name" value="RT_DIRS1"/>
    <property type="match status" value="1"/>
</dbReference>
<dbReference type="InterPro" id="IPR043502">
    <property type="entry name" value="DNA/RNA_pol_sf"/>
</dbReference>
<dbReference type="OrthoDB" id="5985995at2759"/>
<dbReference type="PROSITE" id="PS50878">
    <property type="entry name" value="RT_POL"/>
    <property type="match status" value="1"/>
</dbReference>
<proteinExistence type="predicted"/>
<dbReference type="Gene3D" id="3.30.70.270">
    <property type="match status" value="1"/>
</dbReference>
<gene>
    <name evidence="1" type="ORF">PACLA_8A031237</name>
</gene>
<accession>A0A6S7I9H5</accession>
<organism evidence="1 2">
    <name type="scientific">Paramuricea clavata</name>
    <name type="common">Red gorgonian</name>
    <name type="synonym">Violescent sea-whip</name>
    <dbReference type="NCBI Taxonomy" id="317549"/>
    <lineage>
        <taxon>Eukaryota</taxon>
        <taxon>Metazoa</taxon>
        <taxon>Cnidaria</taxon>
        <taxon>Anthozoa</taxon>
        <taxon>Octocorallia</taxon>
        <taxon>Malacalcyonacea</taxon>
        <taxon>Plexauridae</taxon>
        <taxon>Paramuricea</taxon>
    </lineage>
</organism>
<reference evidence="1" key="1">
    <citation type="submission" date="2020-04" db="EMBL/GenBank/DDBJ databases">
        <authorList>
            <person name="Alioto T."/>
            <person name="Alioto T."/>
            <person name="Gomez Garrido J."/>
        </authorList>
    </citation>
    <scope>NUCLEOTIDE SEQUENCE</scope>
    <source>
        <strain evidence="1">A484AB</strain>
    </source>
</reference>
<name>A0A6S7I9H5_PARCT</name>
<dbReference type="Gene3D" id="3.10.10.10">
    <property type="entry name" value="HIV Type 1 Reverse Transcriptase, subunit A, domain 1"/>
    <property type="match status" value="1"/>
</dbReference>
<comment type="caution">
    <text evidence="1">The sequence shown here is derived from an EMBL/GenBank/DDBJ whole genome shotgun (WGS) entry which is preliminary data.</text>
</comment>
<sequence>MASVDLKHAYYSVPIHPEHQKYLKFNWKGQLYKFTCFPNDLAFCPRKFTKLLKPINSYLRQLGHISVSHIDDSNLQGGDYDDCASNVLDTTKLFDSVGFVIHPDKSSLIPKQQMTILGFTINSVEMRVYPSKDKVPKIKALCTELIQNAAPTIRQVASVLGLLVSNFPAAQFGPLHFRDLDMDKTEALKLNKGNFDKHM</sequence>
<dbReference type="SUPFAM" id="SSF56672">
    <property type="entry name" value="DNA/RNA polymerases"/>
    <property type="match status" value="1"/>
</dbReference>
<dbReference type="InterPro" id="IPR043128">
    <property type="entry name" value="Rev_trsase/Diguanyl_cyclase"/>
</dbReference>
<dbReference type="InterPro" id="IPR052055">
    <property type="entry name" value="Hepadnavirus_pol/RT"/>
</dbReference>
<dbReference type="EMBL" id="CACRXK020007968">
    <property type="protein sequence ID" value="CAB4013649.1"/>
    <property type="molecule type" value="Genomic_DNA"/>
</dbReference>
<dbReference type="PANTHER" id="PTHR33050">
    <property type="entry name" value="REVERSE TRANSCRIPTASE DOMAIN-CONTAINING PROTEIN"/>
    <property type="match status" value="1"/>
</dbReference>
<keyword evidence="2" id="KW-1185">Reference proteome</keyword>
<dbReference type="Proteomes" id="UP001152795">
    <property type="component" value="Unassembled WGS sequence"/>
</dbReference>
<evidence type="ECO:0000313" key="1">
    <source>
        <dbReference type="EMBL" id="CAB4013649.1"/>
    </source>
</evidence>